<sequence>MEEYVLDNVERYLKLVQKFIPTAKSKSRSSTLEPEGRNPDMVVTARIRPLLKEEVAAGLPPAVFPRPAEPGVLDLHELRRPPRGLAQLRSVDFRVDHTFGSEASTEQVYNSVVKPLVSYAWNGGIGTLFAYGQTGSGKTYTVSRLAKLVAEELMSGEVVGSRTVNVTIIELVGNAAYDLLNARQPVPILEDTFGVIQLTSALEHCVSTAADMLNLIETATTLRRTETTDKNDTSSRSHSICRVRIQQNSLVDNDEDGVLYLIDLAGSEAARDTANHDSQRMRESRDINTSLSVLKDCIRGKAEADAAMSGVVTSSKRKPYVPFRQSPLTKILKHVFDPDTQRRCKTVVVACVNPCLLDAPPSRNTLRYAETLRVIVPKVVEMKYDAKIPRTWNNKQLKLWIRENSGSPPVDASLLAPLETGLQLLRLAQDEFQSRCLKTPGVDTQQAMAFRSKIWQMHIDSQRVQRLLPDPVAASGPDAGSGLTAMIGLSRSHDLDPEASSTPFKQRIRPGMAISWTPLADFPMALRGINVAVVLCPAAAAGPSARDILGRPVDAESDETGQDARYLCAMVAPGILAGAYELNVWRQVVIGAGQMNSEVLLEYDVGSRYYFLAV</sequence>
<keyword evidence="1 3" id="KW-0547">Nucleotide-binding</keyword>
<dbReference type="PROSITE" id="PS00411">
    <property type="entry name" value="KINESIN_MOTOR_1"/>
    <property type="match status" value="1"/>
</dbReference>
<keyword evidence="3 4" id="KW-0505">Motor protein</keyword>
<dbReference type="InterPro" id="IPR036961">
    <property type="entry name" value="Kinesin_motor_dom_sf"/>
</dbReference>
<dbReference type="InterPro" id="IPR027417">
    <property type="entry name" value="P-loop_NTPase"/>
</dbReference>
<dbReference type="GO" id="GO:0007018">
    <property type="term" value="P:microtubule-based movement"/>
    <property type="evidence" value="ECO:0007669"/>
    <property type="project" value="InterPro"/>
</dbReference>
<dbReference type="GO" id="GO:0005819">
    <property type="term" value="C:spindle"/>
    <property type="evidence" value="ECO:0007669"/>
    <property type="project" value="TreeGrafter"/>
</dbReference>
<evidence type="ECO:0000256" key="4">
    <source>
        <dbReference type="RuleBase" id="RU000394"/>
    </source>
</evidence>
<feature type="binding site" evidence="3">
    <location>
        <begin position="132"/>
        <end position="139"/>
    </location>
    <ligand>
        <name>ATP</name>
        <dbReference type="ChEBI" id="CHEBI:30616"/>
    </ligand>
</feature>
<accession>A0A8H4UF55</accession>
<dbReference type="GO" id="GO:0003777">
    <property type="term" value="F:microtubule motor activity"/>
    <property type="evidence" value="ECO:0007669"/>
    <property type="project" value="InterPro"/>
</dbReference>
<evidence type="ECO:0000256" key="1">
    <source>
        <dbReference type="ARBA" id="ARBA00022741"/>
    </source>
</evidence>
<dbReference type="GO" id="GO:0008017">
    <property type="term" value="F:microtubule binding"/>
    <property type="evidence" value="ECO:0007669"/>
    <property type="project" value="InterPro"/>
</dbReference>
<dbReference type="GO" id="GO:0005874">
    <property type="term" value="C:microtubule"/>
    <property type="evidence" value="ECO:0007669"/>
    <property type="project" value="UniProtKB-KW"/>
</dbReference>
<dbReference type="PROSITE" id="PS50067">
    <property type="entry name" value="KINESIN_MOTOR_2"/>
    <property type="match status" value="1"/>
</dbReference>
<dbReference type="AlphaFoldDB" id="A0A8H4UF55"/>
<dbReference type="PRINTS" id="PR00380">
    <property type="entry name" value="KINESINHEAVY"/>
</dbReference>
<dbReference type="PANTHER" id="PTHR24115">
    <property type="entry name" value="KINESIN-RELATED"/>
    <property type="match status" value="1"/>
</dbReference>
<dbReference type="Gene3D" id="3.40.850.10">
    <property type="entry name" value="Kinesin motor domain"/>
    <property type="match status" value="1"/>
</dbReference>
<keyword evidence="4" id="KW-0493">Microtubule</keyword>
<dbReference type="EMBL" id="JABEYC010000653">
    <property type="protein sequence ID" value="KAF4975309.1"/>
    <property type="molecule type" value="Genomic_DNA"/>
</dbReference>
<evidence type="ECO:0000256" key="2">
    <source>
        <dbReference type="ARBA" id="ARBA00022840"/>
    </source>
</evidence>
<dbReference type="SMART" id="SM00129">
    <property type="entry name" value="KISc"/>
    <property type="match status" value="1"/>
</dbReference>
<keyword evidence="7" id="KW-1185">Reference proteome</keyword>
<dbReference type="OrthoDB" id="3176171at2759"/>
<protein>
    <recommendedName>
        <fullName evidence="4">Kinesin-like protein</fullName>
    </recommendedName>
</protein>
<proteinExistence type="inferred from homology"/>
<evidence type="ECO:0000259" key="5">
    <source>
        <dbReference type="PROSITE" id="PS50067"/>
    </source>
</evidence>
<reference evidence="6" key="2">
    <citation type="submission" date="2020-05" db="EMBL/GenBank/DDBJ databases">
        <authorList>
            <person name="Kim H.-S."/>
            <person name="Proctor R.H."/>
            <person name="Brown D.W."/>
        </authorList>
    </citation>
    <scope>NUCLEOTIDE SEQUENCE</scope>
    <source>
        <strain evidence="6">NRRL 22465</strain>
    </source>
</reference>
<dbReference type="GO" id="GO:0005871">
    <property type="term" value="C:kinesin complex"/>
    <property type="evidence" value="ECO:0007669"/>
    <property type="project" value="TreeGrafter"/>
</dbReference>
<dbReference type="InterPro" id="IPR027640">
    <property type="entry name" value="Kinesin-like_fam"/>
</dbReference>
<comment type="caution">
    <text evidence="6">The sequence shown here is derived from an EMBL/GenBank/DDBJ whole genome shotgun (WGS) entry which is preliminary data.</text>
</comment>
<evidence type="ECO:0000313" key="7">
    <source>
        <dbReference type="Proteomes" id="UP000635477"/>
    </source>
</evidence>
<dbReference type="InterPro" id="IPR019821">
    <property type="entry name" value="Kinesin_motor_CS"/>
</dbReference>
<dbReference type="GO" id="GO:0005524">
    <property type="term" value="F:ATP binding"/>
    <property type="evidence" value="ECO:0007669"/>
    <property type="project" value="UniProtKB-UniRule"/>
</dbReference>
<dbReference type="SUPFAM" id="SSF52540">
    <property type="entry name" value="P-loop containing nucleoside triphosphate hydrolases"/>
    <property type="match status" value="1"/>
</dbReference>
<comment type="similarity">
    <text evidence="3 4">Belongs to the TRAFAC class myosin-kinesin ATPase superfamily. Kinesin family.</text>
</comment>
<organism evidence="6 7">
    <name type="scientific">Fusarium zealandicum</name>
    <dbReference type="NCBI Taxonomy" id="1053134"/>
    <lineage>
        <taxon>Eukaryota</taxon>
        <taxon>Fungi</taxon>
        <taxon>Dikarya</taxon>
        <taxon>Ascomycota</taxon>
        <taxon>Pezizomycotina</taxon>
        <taxon>Sordariomycetes</taxon>
        <taxon>Hypocreomycetidae</taxon>
        <taxon>Hypocreales</taxon>
        <taxon>Nectriaceae</taxon>
        <taxon>Fusarium</taxon>
        <taxon>Fusarium staphyleae species complex</taxon>
    </lineage>
</organism>
<gene>
    <name evidence="6" type="ORF">FZEAL_7874</name>
</gene>
<dbReference type="GO" id="GO:0016887">
    <property type="term" value="F:ATP hydrolysis activity"/>
    <property type="evidence" value="ECO:0007669"/>
    <property type="project" value="TreeGrafter"/>
</dbReference>
<dbReference type="Proteomes" id="UP000635477">
    <property type="component" value="Unassembled WGS sequence"/>
</dbReference>
<dbReference type="PANTHER" id="PTHR24115:SF0">
    <property type="entry name" value="FI21273P1-RELATED"/>
    <property type="match status" value="1"/>
</dbReference>
<keyword evidence="2 3" id="KW-0067">ATP-binding</keyword>
<dbReference type="Pfam" id="PF00225">
    <property type="entry name" value="Kinesin"/>
    <property type="match status" value="1"/>
</dbReference>
<reference evidence="6" key="1">
    <citation type="journal article" date="2020" name="BMC Genomics">
        <title>Correction to: Identification and distribution of gene clusters required for synthesis of sphingolipid metabolism inhibitors in diverse species of the filamentous fungus Fusarium.</title>
        <authorList>
            <person name="Kim H.S."/>
            <person name="Lohmar J.M."/>
            <person name="Busman M."/>
            <person name="Brown D.W."/>
            <person name="Naumann T.A."/>
            <person name="Divon H.H."/>
            <person name="Lysoe E."/>
            <person name="Uhlig S."/>
            <person name="Proctor R.H."/>
        </authorList>
    </citation>
    <scope>NUCLEOTIDE SEQUENCE</scope>
    <source>
        <strain evidence="6">NRRL 22465</strain>
    </source>
</reference>
<name>A0A8H4UF55_9HYPO</name>
<evidence type="ECO:0000256" key="3">
    <source>
        <dbReference type="PROSITE-ProRule" id="PRU00283"/>
    </source>
</evidence>
<evidence type="ECO:0000313" key="6">
    <source>
        <dbReference type="EMBL" id="KAF4975309.1"/>
    </source>
</evidence>
<feature type="domain" description="Kinesin motor" evidence="5">
    <location>
        <begin position="40"/>
        <end position="375"/>
    </location>
</feature>
<dbReference type="InterPro" id="IPR001752">
    <property type="entry name" value="Kinesin_motor_dom"/>
</dbReference>